<dbReference type="InterPro" id="IPR001680">
    <property type="entry name" value="WD40_rpt"/>
</dbReference>
<feature type="compositionally biased region" description="Low complexity" evidence="6">
    <location>
        <begin position="553"/>
        <end position="575"/>
    </location>
</feature>
<dbReference type="EMBL" id="CCFA01004757">
    <property type="protein sequence ID" value="CDS01898.1"/>
    <property type="molecule type" value="Genomic_DNA"/>
</dbReference>
<keyword evidence="3" id="KW-0853">WD repeat</keyword>
<feature type="region of interest" description="Disordered" evidence="6">
    <location>
        <begin position="641"/>
        <end position="664"/>
    </location>
</feature>
<proteinExistence type="predicted"/>
<gene>
    <name evidence="7" type="primary">SSCI77960.1</name>
</gene>
<dbReference type="InterPro" id="IPR036322">
    <property type="entry name" value="WD40_repeat_dom_sf"/>
</dbReference>
<dbReference type="GO" id="GO:0045503">
    <property type="term" value="F:dynein light chain binding"/>
    <property type="evidence" value="ECO:0007669"/>
    <property type="project" value="TreeGrafter"/>
</dbReference>
<dbReference type="SMART" id="SM00320">
    <property type="entry name" value="WD40"/>
    <property type="match status" value="6"/>
</dbReference>
<dbReference type="PANTHER" id="PTHR12442:SF22">
    <property type="entry name" value="CYTOPLASMIC DYNEIN 1 INTERMEDIATE CHAIN-RELATED"/>
    <property type="match status" value="1"/>
</dbReference>
<evidence type="ECO:0000313" key="8">
    <source>
        <dbReference type="Proteomes" id="UP000242770"/>
    </source>
</evidence>
<dbReference type="Gene3D" id="2.130.10.10">
    <property type="entry name" value="YVTN repeat-like/Quinoprotein amine dehydrogenase"/>
    <property type="match status" value="2"/>
</dbReference>
<evidence type="ECO:0000313" key="7">
    <source>
        <dbReference type="EMBL" id="CDS01898.1"/>
    </source>
</evidence>
<dbReference type="InterPro" id="IPR015943">
    <property type="entry name" value="WD40/YVTN_repeat-like_dom_sf"/>
</dbReference>
<feature type="region of interest" description="Disordered" evidence="6">
    <location>
        <begin position="553"/>
        <end position="579"/>
    </location>
</feature>
<dbReference type="STRING" id="49012.A0A0F7S2P6"/>
<feature type="coiled-coil region" evidence="5">
    <location>
        <begin position="219"/>
        <end position="246"/>
    </location>
</feature>
<sequence length="756" mass="80629">MSSSSSASEARRKAEIEAKKAKLQEIRRQREERAQRLKSTSAALPESSTTASSRKDLDDLVNSLISGQGATRSGRASVIGDPSSPRKSVLAASRVASGIDPPSSEFGGSDFDVPPSTPGAPGTTATTTAVGDGGSVRSAPVELIDVETELFELPQRHRVFYTKEVQTTAVGDSDDEYDATTNGRNFSRSGPSGSVGAEARIKETEESLRAKILAEHQADLAARQEEERLEREIAQQLRELTDDERLAIYSAQDFSDFVEHSSKIVERALTDTYDYMRDYRISADDSLNALNSGSQLRIVRKFGTGDKTFANRSITAMDWSTKYPELCVVAYNRNNQDGDAPDGLVAVWNMHLGDRPEFVFHAQTDVLSVCFSPFHPNLVVGGTYSGQILIWDTRARSLPVLKTPLSAAGHTHPVYGLKIIGSANAHNLVSASTDGTICWWMLDMLARPQETLELVNTLHPKTDEVAVTSLGLVDQETTSFLVGSEDGHVYAGNRYDRAGLKAGLNMNEVYRGHVAPITGIHFHPLNGGAVVDFSDLFLTSSMDWTSKLWRLKPASSTSSGSGASITPSSSLTSSLNTGRNATAVPSTAAAGLGAILSFEESNNYIYDVAWSPTHPAVFAQVDGTGRLDLFNLNLDTERPITSISPSTTTTASHASSSTATGGGEANVDATATATGMVGVVGGRALNKVAWARNGRRVAVGGSEGVVYVYEVNEGLATAGEEEFTLFQSVVARLLSSSAAGVGGEGGGRGEWDQSVK</sequence>
<dbReference type="Proteomes" id="UP000242770">
    <property type="component" value="Unassembled WGS sequence"/>
</dbReference>
<feature type="compositionally biased region" description="Polar residues" evidence="6">
    <location>
        <begin position="179"/>
        <end position="192"/>
    </location>
</feature>
<accession>A0A0F7S2P6</accession>
<dbReference type="GO" id="GO:0005868">
    <property type="term" value="C:cytoplasmic dynein complex"/>
    <property type="evidence" value="ECO:0007669"/>
    <property type="project" value="TreeGrafter"/>
</dbReference>
<evidence type="ECO:0000256" key="6">
    <source>
        <dbReference type="SAM" id="MobiDB-lite"/>
    </source>
</evidence>
<dbReference type="GO" id="GO:0045504">
    <property type="term" value="F:dynein heavy chain binding"/>
    <property type="evidence" value="ECO:0007669"/>
    <property type="project" value="TreeGrafter"/>
</dbReference>
<protein>
    <submittedName>
        <fullName evidence="7">Uncharacterized protein</fullName>
    </submittedName>
</protein>
<feature type="compositionally biased region" description="Polar residues" evidence="6">
    <location>
        <begin position="37"/>
        <end position="52"/>
    </location>
</feature>
<comment type="subcellular location">
    <subcellularLocation>
        <location evidence="1">Cytoplasm</location>
    </subcellularLocation>
</comment>
<feature type="compositionally biased region" description="Basic and acidic residues" evidence="6">
    <location>
        <begin position="9"/>
        <end position="35"/>
    </location>
</feature>
<dbReference type="PANTHER" id="PTHR12442">
    <property type="entry name" value="DYNEIN INTERMEDIATE CHAIN"/>
    <property type="match status" value="1"/>
</dbReference>
<dbReference type="InterPro" id="IPR050687">
    <property type="entry name" value="Dynein_IC"/>
</dbReference>
<evidence type="ECO:0000256" key="3">
    <source>
        <dbReference type="ARBA" id="ARBA00022574"/>
    </source>
</evidence>
<evidence type="ECO:0000256" key="4">
    <source>
        <dbReference type="ARBA" id="ARBA00022737"/>
    </source>
</evidence>
<keyword evidence="8" id="KW-1185">Reference proteome</keyword>
<reference evidence="8" key="1">
    <citation type="submission" date="2014-06" db="EMBL/GenBank/DDBJ databases">
        <authorList>
            <person name="Berkman P.J."/>
        </authorList>
    </citation>
    <scope>NUCLEOTIDE SEQUENCE [LARGE SCALE GENOMIC DNA]</scope>
</reference>
<keyword evidence="4" id="KW-0677">Repeat</keyword>
<dbReference type="Pfam" id="PF00400">
    <property type="entry name" value="WD40"/>
    <property type="match status" value="2"/>
</dbReference>
<name>A0A0F7S2P6_9BASI</name>
<feature type="region of interest" description="Disordered" evidence="6">
    <location>
        <begin position="1"/>
        <end position="135"/>
    </location>
</feature>
<evidence type="ECO:0000256" key="1">
    <source>
        <dbReference type="ARBA" id="ARBA00004496"/>
    </source>
</evidence>
<evidence type="ECO:0000256" key="5">
    <source>
        <dbReference type="SAM" id="Coils"/>
    </source>
</evidence>
<keyword evidence="5" id="KW-0175">Coiled coil</keyword>
<dbReference type="AlphaFoldDB" id="A0A0F7S2P6"/>
<evidence type="ECO:0000256" key="2">
    <source>
        <dbReference type="ARBA" id="ARBA00022490"/>
    </source>
</evidence>
<dbReference type="SUPFAM" id="SSF50978">
    <property type="entry name" value="WD40 repeat-like"/>
    <property type="match status" value="1"/>
</dbReference>
<keyword evidence="2" id="KW-0963">Cytoplasm</keyword>
<feature type="compositionally biased region" description="Low complexity" evidence="6">
    <location>
        <begin position="119"/>
        <end position="130"/>
    </location>
</feature>
<dbReference type="GO" id="GO:0005737">
    <property type="term" value="C:cytoplasm"/>
    <property type="evidence" value="ECO:0007669"/>
    <property type="project" value="UniProtKB-SubCell"/>
</dbReference>
<feature type="compositionally biased region" description="Low complexity" evidence="6">
    <location>
        <begin position="641"/>
        <end position="659"/>
    </location>
</feature>
<organism evidence="7 8">
    <name type="scientific">Sporisorium scitamineum</name>
    <dbReference type="NCBI Taxonomy" id="49012"/>
    <lineage>
        <taxon>Eukaryota</taxon>
        <taxon>Fungi</taxon>
        <taxon>Dikarya</taxon>
        <taxon>Basidiomycota</taxon>
        <taxon>Ustilaginomycotina</taxon>
        <taxon>Ustilaginomycetes</taxon>
        <taxon>Ustilaginales</taxon>
        <taxon>Ustilaginaceae</taxon>
        <taxon>Sporisorium</taxon>
    </lineage>
</organism>
<dbReference type="GO" id="GO:0010970">
    <property type="term" value="P:transport along microtubule"/>
    <property type="evidence" value="ECO:0007669"/>
    <property type="project" value="TreeGrafter"/>
</dbReference>
<feature type="region of interest" description="Disordered" evidence="6">
    <location>
        <begin position="173"/>
        <end position="197"/>
    </location>
</feature>